<comment type="caution">
    <text evidence="1">The sequence shown here is derived from an EMBL/GenBank/DDBJ whole genome shotgun (WGS) entry which is preliminary data.</text>
</comment>
<dbReference type="Proteomes" id="UP000634236">
    <property type="component" value="Unassembled WGS sequence"/>
</dbReference>
<dbReference type="EMBL" id="WBNB01000674">
    <property type="protein sequence ID" value="NXB86094.1"/>
    <property type="molecule type" value="Genomic_DNA"/>
</dbReference>
<proteinExistence type="predicted"/>
<dbReference type="AlphaFoldDB" id="A0A851K8N6"/>
<evidence type="ECO:0000313" key="1">
    <source>
        <dbReference type="EMBL" id="NXB86094.1"/>
    </source>
</evidence>
<feature type="non-terminal residue" evidence="1">
    <location>
        <position position="128"/>
    </location>
</feature>
<keyword evidence="2" id="KW-1185">Reference proteome</keyword>
<protein>
    <submittedName>
        <fullName evidence="1">UBP36 hydrolase</fullName>
    </submittedName>
</protein>
<sequence length="128" mass="14199">ESSVVGKLLQNSLDRAYGKQVLTWQGEISAVSQDAIRDTALAQSKTVIDEWDQEFDRGKVGAGLGQVGGGWGLCTLISALSSSAQVKKIKKMKQERRRDSNPFQKLQNKRNFWLMSHPAKMASLGHRL</sequence>
<accession>A0A851K8N6</accession>
<gene>
    <name evidence="1" type="primary">Usp36_1</name>
    <name evidence="1" type="ORF">VIDCHA_R08867</name>
</gene>
<keyword evidence="1" id="KW-0378">Hydrolase</keyword>
<reference evidence="1" key="1">
    <citation type="submission" date="2019-09" db="EMBL/GenBank/DDBJ databases">
        <title>Bird 10,000 Genomes (B10K) Project - Family phase.</title>
        <authorList>
            <person name="Zhang G."/>
        </authorList>
    </citation>
    <scope>NUCLEOTIDE SEQUENCE</scope>
    <source>
        <strain evidence="1">OUT-0048</strain>
        <tissue evidence="1">Muscle</tissue>
    </source>
</reference>
<dbReference type="GO" id="GO:0016787">
    <property type="term" value="F:hydrolase activity"/>
    <property type="evidence" value="ECO:0007669"/>
    <property type="project" value="UniProtKB-KW"/>
</dbReference>
<name>A0A851K8N6_VIDCH</name>
<evidence type="ECO:0000313" key="2">
    <source>
        <dbReference type="Proteomes" id="UP000634236"/>
    </source>
</evidence>
<feature type="non-terminal residue" evidence="1">
    <location>
        <position position="1"/>
    </location>
</feature>
<organism evidence="1 2">
    <name type="scientific">Vidua chalybeata</name>
    <name type="common">Village indigobird</name>
    <dbReference type="NCBI Taxonomy" id="81927"/>
    <lineage>
        <taxon>Eukaryota</taxon>
        <taxon>Metazoa</taxon>
        <taxon>Chordata</taxon>
        <taxon>Craniata</taxon>
        <taxon>Vertebrata</taxon>
        <taxon>Euteleostomi</taxon>
        <taxon>Archelosauria</taxon>
        <taxon>Archosauria</taxon>
        <taxon>Dinosauria</taxon>
        <taxon>Saurischia</taxon>
        <taxon>Theropoda</taxon>
        <taxon>Coelurosauria</taxon>
        <taxon>Aves</taxon>
        <taxon>Neognathae</taxon>
        <taxon>Neoaves</taxon>
        <taxon>Telluraves</taxon>
        <taxon>Australaves</taxon>
        <taxon>Passeriformes</taxon>
        <taxon>Passeroidea</taxon>
        <taxon>Estrildidae</taxon>
        <taxon>Viduinae</taxon>
        <taxon>Vidua</taxon>
    </lineage>
</organism>